<dbReference type="EMBL" id="GGFL01000913">
    <property type="protein sequence ID" value="MBW65091.1"/>
    <property type="molecule type" value="Transcribed_RNA"/>
</dbReference>
<dbReference type="GO" id="GO:0008270">
    <property type="term" value="F:zinc ion binding"/>
    <property type="evidence" value="ECO:0007669"/>
    <property type="project" value="UniProtKB-KW"/>
</dbReference>
<dbReference type="GO" id="GO:0016020">
    <property type="term" value="C:membrane"/>
    <property type="evidence" value="ECO:0007669"/>
    <property type="project" value="TreeGrafter"/>
</dbReference>
<keyword evidence="1" id="KW-0479">Metal-binding</keyword>
<evidence type="ECO:0000256" key="3">
    <source>
        <dbReference type="ARBA" id="ARBA00022771"/>
    </source>
</evidence>
<accession>A0A2M4CIW7</accession>
<proteinExistence type="predicted"/>
<evidence type="ECO:0000256" key="1">
    <source>
        <dbReference type="ARBA" id="ARBA00022723"/>
    </source>
</evidence>
<evidence type="ECO:0000256" key="6">
    <source>
        <dbReference type="SAM" id="MobiDB-lite"/>
    </source>
</evidence>
<dbReference type="SUPFAM" id="SSF57863">
    <property type="entry name" value="ArfGap/RecO-like zinc finger"/>
    <property type="match status" value="1"/>
</dbReference>
<organism evidence="8">
    <name type="scientific">Anopheles darlingi</name>
    <name type="common">Mosquito</name>
    <dbReference type="NCBI Taxonomy" id="43151"/>
    <lineage>
        <taxon>Eukaryota</taxon>
        <taxon>Metazoa</taxon>
        <taxon>Ecdysozoa</taxon>
        <taxon>Arthropoda</taxon>
        <taxon>Hexapoda</taxon>
        <taxon>Insecta</taxon>
        <taxon>Pterygota</taxon>
        <taxon>Neoptera</taxon>
        <taxon>Endopterygota</taxon>
        <taxon>Diptera</taxon>
        <taxon>Nematocera</taxon>
        <taxon>Culicoidea</taxon>
        <taxon>Culicidae</taxon>
        <taxon>Anophelinae</taxon>
        <taxon>Anopheles</taxon>
    </lineage>
</organism>
<evidence type="ECO:0000256" key="4">
    <source>
        <dbReference type="ARBA" id="ARBA00022833"/>
    </source>
</evidence>
<dbReference type="InterPro" id="IPR001164">
    <property type="entry name" value="ArfGAP_dom"/>
</dbReference>
<evidence type="ECO:0000259" key="7">
    <source>
        <dbReference type="PROSITE" id="PS50115"/>
    </source>
</evidence>
<keyword evidence="4" id="KW-0862">Zinc</keyword>
<dbReference type="GO" id="GO:0005096">
    <property type="term" value="F:GTPase activator activity"/>
    <property type="evidence" value="ECO:0007669"/>
    <property type="project" value="InterPro"/>
</dbReference>
<keyword evidence="3 5" id="KW-0863">Zinc-finger</keyword>
<evidence type="ECO:0000313" key="8">
    <source>
        <dbReference type="EMBL" id="MBW65091.1"/>
    </source>
</evidence>
<dbReference type="FunFam" id="1.10.220.150:FF:000005">
    <property type="entry name" value="Arf-GAP domain and FG repeat-containing protein 1"/>
    <property type="match status" value="1"/>
</dbReference>
<dbReference type="VEuPathDB" id="VectorBase:ADAC004416"/>
<evidence type="ECO:0000256" key="5">
    <source>
        <dbReference type="PROSITE-ProRule" id="PRU00288"/>
    </source>
</evidence>
<dbReference type="CDD" id="cd08838">
    <property type="entry name" value="ArfGap_AGFG"/>
    <property type="match status" value="1"/>
</dbReference>
<dbReference type="InterPro" id="IPR038508">
    <property type="entry name" value="ArfGAP_dom_sf"/>
</dbReference>
<dbReference type="Pfam" id="PF01412">
    <property type="entry name" value="ArfGap"/>
    <property type="match status" value="1"/>
</dbReference>
<dbReference type="VEuPathDB" id="VectorBase:ADAR2_009966"/>
<dbReference type="PROSITE" id="PS50115">
    <property type="entry name" value="ARFGAP"/>
    <property type="match status" value="1"/>
</dbReference>
<evidence type="ECO:0000256" key="2">
    <source>
        <dbReference type="ARBA" id="ARBA00022737"/>
    </source>
</evidence>
<protein>
    <submittedName>
        <fullName evidence="8">Putative gtpase-activating protein</fullName>
    </submittedName>
</protein>
<feature type="domain" description="Arf-GAP" evidence="7">
    <location>
        <begin position="10"/>
        <end position="128"/>
    </location>
</feature>
<dbReference type="SMART" id="SM00105">
    <property type="entry name" value="ArfGap"/>
    <property type="match status" value="1"/>
</dbReference>
<dbReference type="InterPro" id="IPR037278">
    <property type="entry name" value="ARFGAP/RecO"/>
</dbReference>
<dbReference type="PRINTS" id="PR00405">
    <property type="entry name" value="REVINTRACTNG"/>
</dbReference>
<dbReference type="AlphaFoldDB" id="A0A2M4CIW7"/>
<sequence>MALGRKKLDDKILKTLRELVSIGGNKECFDCGQKGPTYVNMTIGSFVCTSCSGILRGLTPPHRVKSISMATFTQEETEFLKLNGNDNCSRTWLGLWDAKRAIKQEHRDFMIDKYEKKRYYLEPASPLKSLQSNVSSSLTSLTMKNVNENLIPLKTPTLTPPTTLRLHRNNSGSCNGFTSVISSSTSTASAHGIGSTPQFQQQFTPDDSDFFGTRSPKILPPTPQKHSNLQRKNGIKIKKSLIDQPPTFERNQKNGLLSTSTSSNGNCAGEYSDTTGDNNANQFTPNSDFVADFASASIVENISNNKALYGSTSSLKNNGMAVVENAIGHLHHGKSSENDLENFADFDHNPIFNSAGLQASALFKASSSNSDSNNISVCSAPSVDRYAALKDLDEQFREFKLDADSNNMDTLESNGLNNLDGKIDHHTPRTVNPFKSANPFQQQQQLEQRQVMNWPNGTTSDSRYTSTASSENGFYTNLPHTGLVQGNAVHMYNGNITTGVAGAMPTGYHPLTAYHANGNGYSLVGSNGTPMSSTYNATSSSGGQQLVSNMQAQSFGNPFMVNGKSAGNSSNPFL</sequence>
<reference evidence="8" key="1">
    <citation type="submission" date="2018-01" db="EMBL/GenBank/DDBJ databases">
        <title>An insight into the sialome of Amazonian anophelines.</title>
        <authorList>
            <person name="Ribeiro J.M."/>
            <person name="Scarpassa V."/>
            <person name="Calvo E."/>
        </authorList>
    </citation>
    <scope>NUCLEOTIDE SEQUENCE</scope>
</reference>
<name>A0A2M4CIW7_ANODA</name>
<dbReference type="InterPro" id="IPR052248">
    <property type="entry name" value="Arf-GAP_FG-repeat_protein"/>
</dbReference>
<feature type="region of interest" description="Disordered" evidence="6">
    <location>
        <begin position="187"/>
        <end position="279"/>
    </location>
</feature>
<feature type="compositionally biased region" description="Low complexity" evidence="6">
    <location>
        <begin position="187"/>
        <end position="196"/>
    </location>
</feature>
<dbReference type="PANTHER" id="PTHR46134:SF3">
    <property type="entry name" value="ARFGAP WITH FG REPEATS 1"/>
    <property type="match status" value="1"/>
</dbReference>
<feature type="compositionally biased region" description="Polar residues" evidence="6">
    <location>
        <begin position="253"/>
        <end position="279"/>
    </location>
</feature>
<keyword evidence="2" id="KW-0677">Repeat</keyword>
<dbReference type="Gene3D" id="1.10.220.150">
    <property type="entry name" value="Arf GTPase activating protein"/>
    <property type="match status" value="1"/>
</dbReference>
<dbReference type="PANTHER" id="PTHR46134">
    <property type="entry name" value="DRONGO, ISOFORM F"/>
    <property type="match status" value="1"/>
</dbReference>
<dbReference type="GO" id="GO:0005737">
    <property type="term" value="C:cytoplasm"/>
    <property type="evidence" value="ECO:0007669"/>
    <property type="project" value="TreeGrafter"/>
</dbReference>